<evidence type="ECO:0000256" key="1">
    <source>
        <dbReference type="SAM" id="SignalP"/>
    </source>
</evidence>
<dbReference type="Proteomes" id="UP000252249">
    <property type="component" value="Unassembled WGS sequence"/>
</dbReference>
<proteinExistence type="predicted"/>
<dbReference type="RefSeq" id="WP_083584952.1">
    <property type="nucleotide sequence ID" value="NZ_JAWVXR010000001.1"/>
</dbReference>
<feature type="signal peptide" evidence="1">
    <location>
        <begin position="1"/>
        <end position="18"/>
    </location>
</feature>
<keyword evidence="1" id="KW-0732">Signal</keyword>
<sequence>MKQLYIILSLFFTFISQAQSVSEKIIVAADITSIQIDGNSMFKIEVESKPVDEISIQSRVEGENNAGYILVTEIKNETLYIAVKKQPSFKNANDKLSAHKVISIELFLVFPENKELSIVSDIASVDLKGIYKKAVVSLFNGNCNFHSFRGNAKINTIDGNVYLETNYAKITAHSKNGKIEKEKIVAGEHVISTKTINGNIRLTKSQ</sequence>
<accession>A0A368P7Q7</accession>
<evidence type="ECO:0008006" key="4">
    <source>
        <dbReference type="Google" id="ProtNLM"/>
    </source>
</evidence>
<dbReference type="EMBL" id="QPIG01000001">
    <property type="protein sequence ID" value="RCU58486.1"/>
    <property type="molecule type" value="Genomic_DNA"/>
</dbReference>
<evidence type="ECO:0000313" key="2">
    <source>
        <dbReference type="EMBL" id="RCU58486.1"/>
    </source>
</evidence>
<protein>
    <recommendedName>
        <fullName evidence="4">Adhesin domain-containing protein</fullName>
    </recommendedName>
</protein>
<comment type="caution">
    <text evidence="2">The sequence shown here is derived from an EMBL/GenBank/DDBJ whole genome shotgun (WGS) entry which is preliminary data.</text>
</comment>
<dbReference type="AlphaFoldDB" id="A0A368P7Q7"/>
<name>A0A368P7Q7_9FLAO</name>
<gene>
    <name evidence="2" type="ORF">DU428_03675</name>
</gene>
<organism evidence="2 3">
    <name type="scientific">Oceanihabitans sediminis</name>
    <dbReference type="NCBI Taxonomy" id="1812012"/>
    <lineage>
        <taxon>Bacteria</taxon>
        <taxon>Pseudomonadati</taxon>
        <taxon>Bacteroidota</taxon>
        <taxon>Flavobacteriia</taxon>
        <taxon>Flavobacteriales</taxon>
        <taxon>Flavobacteriaceae</taxon>
        <taxon>Oceanihabitans</taxon>
    </lineage>
</organism>
<dbReference type="OrthoDB" id="1144071at2"/>
<keyword evidence="3" id="KW-1185">Reference proteome</keyword>
<evidence type="ECO:0000313" key="3">
    <source>
        <dbReference type="Proteomes" id="UP000252249"/>
    </source>
</evidence>
<feature type="chain" id="PRO_5016934178" description="Adhesin domain-containing protein" evidence="1">
    <location>
        <begin position="19"/>
        <end position="206"/>
    </location>
</feature>
<reference evidence="2 3" key="1">
    <citation type="submission" date="2018-07" db="EMBL/GenBank/DDBJ databases">
        <title>Oceanihabitans testaceum sp. nov., isolated from marine sediment.</title>
        <authorList>
            <person name="Li C.-M."/>
        </authorList>
    </citation>
    <scope>NUCLEOTIDE SEQUENCE [LARGE SCALE GENOMIC DNA]</scope>
    <source>
        <strain evidence="2 3">S9-10</strain>
    </source>
</reference>